<evidence type="ECO:0000313" key="4">
    <source>
        <dbReference type="Proteomes" id="UP000198519"/>
    </source>
</evidence>
<dbReference type="OrthoDB" id="9768937at2"/>
<proteinExistence type="predicted"/>
<accession>A0A1I4RNK1</accession>
<dbReference type="Gene3D" id="3.40.50.2000">
    <property type="entry name" value="Glycogen Phosphorylase B"/>
    <property type="match status" value="2"/>
</dbReference>
<dbReference type="STRING" id="488535.SAMN04487963_2859"/>
<dbReference type="EMBL" id="FOUE01000004">
    <property type="protein sequence ID" value="SFM53716.1"/>
    <property type="molecule type" value="Genomic_DNA"/>
</dbReference>
<feature type="domain" description="Glycosyltransferase subfamily 4-like N-terminal" evidence="2">
    <location>
        <begin position="23"/>
        <end position="180"/>
    </location>
</feature>
<reference evidence="4" key="1">
    <citation type="submission" date="2016-10" db="EMBL/GenBank/DDBJ databases">
        <authorList>
            <person name="Varghese N."/>
            <person name="Submissions S."/>
        </authorList>
    </citation>
    <scope>NUCLEOTIDE SEQUENCE [LARGE SCALE GENOMIC DNA]</scope>
    <source>
        <strain evidence="4">CGMCC 1.7061</strain>
    </source>
</reference>
<name>A0A1I4RNK1_9GAMM</name>
<dbReference type="PANTHER" id="PTHR12526">
    <property type="entry name" value="GLYCOSYLTRANSFERASE"/>
    <property type="match status" value="1"/>
</dbReference>
<evidence type="ECO:0000259" key="1">
    <source>
        <dbReference type="Pfam" id="PF00534"/>
    </source>
</evidence>
<dbReference type="SUPFAM" id="SSF53756">
    <property type="entry name" value="UDP-Glycosyltransferase/glycogen phosphorylase"/>
    <property type="match status" value="1"/>
</dbReference>
<feature type="domain" description="Glycosyl transferase family 1" evidence="1">
    <location>
        <begin position="191"/>
        <end position="342"/>
    </location>
</feature>
<dbReference type="Proteomes" id="UP000198519">
    <property type="component" value="Unassembled WGS sequence"/>
</dbReference>
<dbReference type="CDD" id="cd03811">
    <property type="entry name" value="GT4_GT28_WabH-like"/>
    <property type="match status" value="1"/>
</dbReference>
<protein>
    <submittedName>
        <fullName evidence="3">Glycosyltransferase involved in cell wall bisynthesis</fullName>
    </submittedName>
</protein>
<dbReference type="InterPro" id="IPR028098">
    <property type="entry name" value="Glyco_trans_4-like_N"/>
</dbReference>
<dbReference type="InterPro" id="IPR001296">
    <property type="entry name" value="Glyco_trans_1"/>
</dbReference>
<keyword evidence="4" id="KW-1185">Reference proteome</keyword>
<dbReference type="GO" id="GO:0016757">
    <property type="term" value="F:glycosyltransferase activity"/>
    <property type="evidence" value="ECO:0007669"/>
    <property type="project" value="InterPro"/>
</dbReference>
<evidence type="ECO:0000259" key="2">
    <source>
        <dbReference type="Pfam" id="PF13439"/>
    </source>
</evidence>
<dbReference type="GO" id="GO:1901135">
    <property type="term" value="P:carbohydrate derivative metabolic process"/>
    <property type="evidence" value="ECO:0007669"/>
    <property type="project" value="UniProtKB-ARBA"/>
</dbReference>
<dbReference type="Pfam" id="PF13439">
    <property type="entry name" value="Glyco_transf_4"/>
    <property type="match status" value="1"/>
</dbReference>
<dbReference type="RefSeq" id="WP_092023743.1">
    <property type="nucleotide sequence ID" value="NZ_FOUE01000004.1"/>
</dbReference>
<organism evidence="3 4">
    <name type="scientific">Marinobacter zhejiangensis</name>
    <dbReference type="NCBI Taxonomy" id="488535"/>
    <lineage>
        <taxon>Bacteria</taxon>
        <taxon>Pseudomonadati</taxon>
        <taxon>Pseudomonadota</taxon>
        <taxon>Gammaproteobacteria</taxon>
        <taxon>Pseudomonadales</taxon>
        <taxon>Marinobacteraceae</taxon>
        <taxon>Marinobacter</taxon>
    </lineage>
</organism>
<dbReference type="PANTHER" id="PTHR12526:SF637">
    <property type="entry name" value="GLYCOSYLTRANSFERASE EPSF-RELATED"/>
    <property type="match status" value="1"/>
</dbReference>
<keyword evidence="3" id="KW-0808">Transferase</keyword>
<dbReference type="Pfam" id="PF00534">
    <property type="entry name" value="Glycos_transf_1"/>
    <property type="match status" value="1"/>
</dbReference>
<dbReference type="AlphaFoldDB" id="A0A1I4RNK1"/>
<sequence length="380" mass="41537">MTMTNQASPLVVTHIVSGDIWAGAEAQVYTLCKALAETNGIVTTAVVFNEGILSQKLQALGIHVEIADETRLNGFQIIGRIRRHCLDYKTQVVHTHGFKENVLGIAGKELARVPSSVRTIHGNPETQAKSLTKRLTHKLDIVLSRYRQQAIIAVSTQLYESLTPLFPGKVHKIFNFIDIDALRRSHAAMEIEPVPSATKVLGIVGRLMPVKRIDIFIKTIAELNRQGICCLGVIIGSGPLEAELKQLVQDLDIGDLISFKGFVNPAFQEIRELDVLLMTSDHEGLPMTLLEALALETPVVAHCVGGIPEVLGNGANGWLVDAQSPQTYASKLAPLLEDDSLLRSKVAAGLTHVNNFFGVGANTKKYVELYNRHRSVTAHQ</sequence>
<gene>
    <name evidence="3" type="ORF">SAMN04487963_2859</name>
</gene>
<evidence type="ECO:0000313" key="3">
    <source>
        <dbReference type="EMBL" id="SFM53716.1"/>
    </source>
</evidence>